<gene>
    <name evidence="1" type="ORF">AFUS01_LOCUS9706</name>
</gene>
<evidence type="ECO:0000313" key="1">
    <source>
        <dbReference type="EMBL" id="CAG7720429.1"/>
    </source>
</evidence>
<proteinExistence type="predicted"/>
<sequence>MQCACVEHQRALSTIPSQTREVFVLKTGAPHGVKYNHTGTPDSMKCIQSDYNQNNTTIVSIHHCMIY</sequence>
<dbReference type="EMBL" id="CAJVCH010070511">
    <property type="protein sequence ID" value="CAG7720429.1"/>
    <property type="molecule type" value="Genomic_DNA"/>
</dbReference>
<name>A0A8J2K5F6_9HEXA</name>
<accession>A0A8J2K5F6</accession>
<feature type="non-terminal residue" evidence="1">
    <location>
        <position position="1"/>
    </location>
</feature>
<evidence type="ECO:0000313" key="2">
    <source>
        <dbReference type="Proteomes" id="UP000708208"/>
    </source>
</evidence>
<protein>
    <submittedName>
        <fullName evidence="1">Uncharacterized protein</fullName>
    </submittedName>
</protein>
<keyword evidence="2" id="KW-1185">Reference proteome</keyword>
<comment type="caution">
    <text evidence="1">The sequence shown here is derived from an EMBL/GenBank/DDBJ whole genome shotgun (WGS) entry which is preliminary data.</text>
</comment>
<dbReference type="AlphaFoldDB" id="A0A8J2K5F6"/>
<reference evidence="1" key="1">
    <citation type="submission" date="2021-06" db="EMBL/GenBank/DDBJ databases">
        <authorList>
            <person name="Hodson N. C."/>
            <person name="Mongue J. A."/>
            <person name="Jaron S. K."/>
        </authorList>
    </citation>
    <scope>NUCLEOTIDE SEQUENCE</scope>
</reference>
<dbReference type="Proteomes" id="UP000708208">
    <property type="component" value="Unassembled WGS sequence"/>
</dbReference>
<organism evidence="1 2">
    <name type="scientific">Allacma fusca</name>
    <dbReference type="NCBI Taxonomy" id="39272"/>
    <lineage>
        <taxon>Eukaryota</taxon>
        <taxon>Metazoa</taxon>
        <taxon>Ecdysozoa</taxon>
        <taxon>Arthropoda</taxon>
        <taxon>Hexapoda</taxon>
        <taxon>Collembola</taxon>
        <taxon>Symphypleona</taxon>
        <taxon>Sminthuridae</taxon>
        <taxon>Allacma</taxon>
    </lineage>
</organism>